<organism evidence="2 3">
    <name type="scientific">Streptomyces hygroscopicus</name>
    <dbReference type="NCBI Taxonomy" id="1912"/>
    <lineage>
        <taxon>Bacteria</taxon>
        <taxon>Bacillati</taxon>
        <taxon>Actinomycetota</taxon>
        <taxon>Actinomycetes</taxon>
        <taxon>Kitasatosporales</taxon>
        <taxon>Streptomycetaceae</taxon>
        <taxon>Streptomyces</taxon>
        <taxon>Streptomyces violaceusniger group</taxon>
    </lineage>
</organism>
<sequence>MTRRPYHRPPDGRDRDRTERDRVVEVLLARLDRGALSPAEAALLGEHVREYRRLAEENRRAMIGTTRALAKHREAADAAICEAEQAEEIARTAYQCSNEAERQRAATEQQLAESRAALSRVRVLAQRMRAGSPQGAAALYADRIEQALDNDRRALDPDTAIRAQFLAAADSTTARLAEQQREHDVALAASRRNVVEASREAREHKRRAERYRLAWLAARRDRKADRVAMRADLATMQAAEQRLAAVRAALPTAPRPRLGLPNDLAYQHGRHDLADAVRDALDDRA</sequence>
<protein>
    <submittedName>
        <fullName evidence="2">Uncharacterized protein</fullName>
    </submittedName>
</protein>
<dbReference type="Proteomes" id="UP001054854">
    <property type="component" value="Unassembled WGS sequence"/>
</dbReference>
<comment type="caution">
    <text evidence="2">The sequence shown here is derived from an EMBL/GenBank/DDBJ whole genome shotgun (WGS) entry which is preliminary data.</text>
</comment>
<keyword evidence="1" id="KW-0175">Coiled coil</keyword>
<evidence type="ECO:0000313" key="3">
    <source>
        <dbReference type="Proteomes" id="UP001054854"/>
    </source>
</evidence>
<feature type="coiled-coil region" evidence="1">
    <location>
        <begin position="69"/>
        <end position="117"/>
    </location>
</feature>
<dbReference type="EMBL" id="BNEK01000003">
    <property type="protein sequence ID" value="GHJ27017.1"/>
    <property type="molecule type" value="Genomic_DNA"/>
</dbReference>
<accession>A0ABQ3TUK6</accession>
<proteinExistence type="predicted"/>
<evidence type="ECO:0000256" key="1">
    <source>
        <dbReference type="SAM" id="Coils"/>
    </source>
</evidence>
<feature type="coiled-coil region" evidence="1">
    <location>
        <begin position="187"/>
        <end position="214"/>
    </location>
</feature>
<name>A0ABQ3TUK6_STRHY</name>
<evidence type="ECO:0000313" key="2">
    <source>
        <dbReference type="EMBL" id="GHJ27017.1"/>
    </source>
</evidence>
<keyword evidence="3" id="KW-1185">Reference proteome</keyword>
<reference evidence="2" key="1">
    <citation type="submission" date="2024-05" db="EMBL/GenBank/DDBJ databases">
        <title>Whole genome shotgun sequence of Streptomyces hygroscopicus NBRC 113678.</title>
        <authorList>
            <person name="Komaki H."/>
            <person name="Tamura T."/>
        </authorList>
    </citation>
    <scope>NUCLEOTIDE SEQUENCE</scope>
    <source>
        <strain evidence="2">N11-34</strain>
    </source>
</reference>
<dbReference type="RefSeq" id="WP_236256362.1">
    <property type="nucleotide sequence ID" value="NZ_BNEK01000003.1"/>
</dbReference>
<gene>
    <name evidence="2" type="ORF">TPA0910_14500</name>
</gene>